<evidence type="ECO:0000313" key="2">
    <source>
        <dbReference type="EMBL" id="KKL91195.1"/>
    </source>
</evidence>
<dbReference type="PANTHER" id="PTHR23088">
    <property type="entry name" value="NITRILASE-RELATED"/>
    <property type="match status" value="1"/>
</dbReference>
<dbReference type="EMBL" id="LAZR01019796">
    <property type="protein sequence ID" value="KKL91195.1"/>
    <property type="molecule type" value="Genomic_DNA"/>
</dbReference>
<dbReference type="AlphaFoldDB" id="A0A0F9IBI7"/>
<feature type="domain" description="CN hydrolase" evidence="1">
    <location>
        <begin position="1"/>
        <end position="258"/>
    </location>
</feature>
<accession>A0A0F9IBI7</accession>
<dbReference type="PROSITE" id="PS50263">
    <property type="entry name" value="CN_HYDROLASE"/>
    <property type="match status" value="1"/>
</dbReference>
<dbReference type="InterPro" id="IPR036526">
    <property type="entry name" value="C-N_Hydrolase_sf"/>
</dbReference>
<dbReference type="InterPro" id="IPR003010">
    <property type="entry name" value="C-N_Hydrolase"/>
</dbReference>
<sequence length="296" mass="31670">MKVATSAYPVDWHDSWADYEDKLAIWVGMAAGQGAELLVFPEYAGIEASLIGPQAEAAQPDGWALSSVAAMAEGVALHARLAAEYGVHILAGSGPTRDFETGLIVNRATLVTPDGRTGYQDKHILTPWERRETPLSPGRGLSAYDTDLGRIGILICYDSEFPLLSRAMPCDLLLIPSCTDGLAGYTRVRVAARARALEAQCVTVQSATVGATPLCPYLDENTGAAGIFGPPDSGFDPTGILAQGQVDQPGWSYADIDIAGLPDYRGQAQVSVAEHWDEQFECIADMNQRSLMPMKP</sequence>
<dbReference type="PANTHER" id="PTHR23088:SF50">
    <property type="entry name" value="HYDROLASE YHCX"/>
    <property type="match status" value="1"/>
</dbReference>
<evidence type="ECO:0000259" key="1">
    <source>
        <dbReference type="PROSITE" id="PS50263"/>
    </source>
</evidence>
<gene>
    <name evidence="2" type="ORF">LCGC14_1897120</name>
</gene>
<dbReference type="Pfam" id="PF00795">
    <property type="entry name" value="CN_hydrolase"/>
    <property type="match status" value="1"/>
</dbReference>
<name>A0A0F9IBI7_9ZZZZ</name>
<organism evidence="2">
    <name type="scientific">marine sediment metagenome</name>
    <dbReference type="NCBI Taxonomy" id="412755"/>
    <lineage>
        <taxon>unclassified sequences</taxon>
        <taxon>metagenomes</taxon>
        <taxon>ecological metagenomes</taxon>
    </lineage>
</organism>
<dbReference type="SUPFAM" id="SSF56317">
    <property type="entry name" value="Carbon-nitrogen hydrolase"/>
    <property type="match status" value="1"/>
</dbReference>
<proteinExistence type="predicted"/>
<dbReference type="Gene3D" id="3.60.110.10">
    <property type="entry name" value="Carbon-nitrogen hydrolase"/>
    <property type="match status" value="1"/>
</dbReference>
<comment type="caution">
    <text evidence="2">The sequence shown here is derived from an EMBL/GenBank/DDBJ whole genome shotgun (WGS) entry which is preliminary data.</text>
</comment>
<dbReference type="CDD" id="cd07574">
    <property type="entry name" value="nitrilase_Rim1_like"/>
    <property type="match status" value="1"/>
</dbReference>
<reference evidence="2" key="1">
    <citation type="journal article" date="2015" name="Nature">
        <title>Complex archaea that bridge the gap between prokaryotes and eukaryotes.</title>
        <authorList>
            <person name="Spang A."/>
            <person name="Saw J.H."/>
            <person name="Jorgensen S.L."/>
            <person name="Zaremba-Niedzwiedzka K."/>
            <person name="Martijn J."/>
            <person name="Lind A.E."/>
            <person name="van Eijk R."/>
            <person name="Schleper C."/>
            <person name="Guy L."/>
            <person name="Ettema T.J."/>
        </authorList>
    </citation>
    <scope>NUCLEOTIDE SEQUENCE</scope>
</reference>
<protein>
    <recommendedName>
        <fullName evidence="1">CN hydrolase domain-containing protein</fullName>
    </recommendedName>
</protein>